<proteinExistence type="predicted"/>
<accession>A0A135U3S5</accession>
<evidence type="ECO:0000313" key="2">
    <source>
        <dbReference type="EMBL" id="KXH55038.1"/>
    </source>
</evidence>
<evidence type="ECO:0000313" key="3">
    <source>
        <dbReference type="Proteomes" id="UP000070054"/>
    </source>
</evidence>
<comment type="caution">
    <text evidence="2">The sequence shown here is derived from an EMBL/GenBank/DDBJ whole genome shotgun (WGS) entry which is preliminary data.</text>
</comment>
<evidence type="ECO:0000256" key="1">
    <source>
        <dbReference type="SAM" id="SignalP"/>
    </source>
</evidence>
<feature type="chain" id="PRO_5007804582" description="Hydrophobin" evidence="1">
    <location>
        <begin position="18"/>
        <end position="125"/>
    </location>
</feature>
<name>A0A135U3S5_9PEZI</name>
<dbReference type="Proteomes" id="UP000070054">
    <property type="component" value="Unassembled WGS sequence"/>
</dbReference>
<keyword evidence="1" id="KW-0732">Signal</keyword>
<dbReference type="OrthoDB" id="4844402at2759"/>
<keyword evidence="3" id="KW-1185">Reference proteome</keyword>
<evidence type="ECO:0008006" key="4">
    <source>
        <dbReference type="Google" id="ProtNLM"/>
    </source>
</evidence>
<dbReference type="AlphaFoldDB" id="A0A135U3S5"/>
<feature type="signal peptide" evidence="1">
    <location>
        <begin position="1"/>
        <end position="17"/>
    </location>
</feature>
<gene>
    <name evidence="2" type="ORF">CNYM01_03438</name>
</gene>
<dbReference type="EMBL" id="JEMN01000890">
    <property type="protein sequence ID" value="KXH55038.1"/>
    <property type="molecule type" value="Genomic_DNA"/>
</dbReference>
<organism evidence="2 3">
    <name type="scientific">Colletotrichum nymphaeae SA-01</name>
    <dbReference type="NCBI Taxonomy" id="1460502"/>
    <lineage>
        <taxon>Eukaryota</taxon>
        <taxon>Fungi</taxon>
        <taxon>Dikarya</taxon>
        <taxon>Ascomycota</taxon>
        <taxon>Pezizomycotina</taxon>
        <taxon>Sordariomycetes</taxon>
        <taxon>Hypocreomycetidae</taxon>
        <taxon>Glomerellales</taxon>
        <taxon>Glomerellaceae</taxon>
        <taxon>Colletotrichum</taxon>
        <taxon>Colletotrichum acutatum species complex</taxon>
    </lineage>
</organism>
<sequence length="125" mass="13256">MRTSSVLMALFATLAVAVPSNLDSVNLPSLLETRQCAKAGTCSKGGDKGESCSALKCCSNSKSGRGGQTSDSRYLQSCNILTVLESSSSVNNAIEKDTLTREVVKSCAKIPNKLHRKDSSLRNLD</sequence>
<reference evidence="2 3" key="1">
    <citation type="submission" date="2014-02" db="EMBL/GenBank/DDBJ databases">
        <title>The genome sequence of Colletotrichum nymphaeae SA-01.</title>
        <authorList>
            <person name="Baroncelli R."/>
            <person name="Thon M.R."/>
        </authorList>
    </citation>
    <scope>NUCLEOTIDE SEQUENCE [LARGE SCALE GENOMIC DNA]</scope>
    <source>
        <strain evidence="2 3">SA-01</strain>
    </source>
</reference>
<protein>
    <recommendedName>
        <fullName evidence="4">Hydrophobin</fullName>
    </recommendedName>
</protein>